<dbReference type="GO" id="GO:0004034">
    <property type="term" value="F:aldose 1-epimerase activity"/>
    <property type="evidence" value="ECO:0007669"/>
    <property type="project" value="TreeGrafter"/>
</dbReference>
<keyword evidence="2" id="KW-1185">Reference proteome</keyword>
<accession>A0A7X2MZY3</accession>
<dbReference type="RefSeq" id="WP_328598701.1">
    <property type="nucleotide sequence ID" value="NZ_VULX01000024.1"/>
</dbReference>
<name>A0A7X2MZY3_9CLOT</name>
<evidence type="ECO:0000313" key="2">
    <source>
        <dbReference type="Proteomes" id="UP000460287"/>
    </source>
</evidence>
<dbReference type="SUPFAM" id="SSF74650">
    <property type="entry name" value="Galactose mutarotase-like"/>
    <property type="match status" value="1"/>
</dbReference>
<dbReference type="InterPro" id="IPR011013">
    <property type="entry name" value="Gal_mutarotase_sf_dom"/>
</dbReference>
<evidence type="ECO:0000313" key="1">
    <source>
        <dbReference type="EMBL" id="MSR92184.1"/>
    </source>
</evidence>
<dbReference type="GO" id="GO:0030246">
    <property type="term" value="F:carbohydrate binding"/>
    <property type="evidence" value="ECO:0007669"/>
    <property type="project" value="InterPro"/>
</dbReference>
<dbReference type="Pfam" id="PF01263">
    <property type="entry name" value="Aldose_epim"/>
    <property type="match status" value="1"/>
</dbReference>
<evidence type="ECO:0008006" key="3">
    <source>
        <dbReference type="Google" id="ProtNLM"/>
    </source>
</evidence>
<dbReference type="AlphaFoldDB" id="A0A7X2MZY3"/>
<dbReference type="EMBL" id="VULX01000024">
    <property type="protein sequence ID" value="MSR92184.1"/>
    <property type="molecule type" value="Genomic_DNA"/>
</dbReference>
<sequence length="107" mass="12737">MYLKIGNGYDHLWNLNKKKDYYVYIKDEESGRSMKIATTQKHVVIYSMNYANGPILYDGQPERVRYGICFETQKPPIGRNQVFLEESILRPGEKYYHVTEYKFDIVK</sequence>
<proteinExistence type="predicted"/>
<comment type="caution">
    <text evidence="1">The sequence shown here is derived from an EMBL/GenBank/DDBJ whole genome shotgun (WGS) entry which is preliminary data.</text>
</comment>
<dbReference type="PANTHER" id="PTHR10091">
    <property type="entry name" value="ALDOSE-1-EPIMERASE"/>
    <property type="match status" value="1"/>
</dbReference>
<organism evidence="1 2">
    <name type="scientific">Inconstantimicrobium porci</name>
    <dbReference type="NCBI Taxonomy" id="2652291"/>
    <lineage>
        <taxon>Bacteria</taxon>
        <taxon>Bacillati</taxon>
        <taxon>Bacillota</taxon>
        <taxon>Clostridia</taxon>
        <taxon>Eubacteriales</taxon>
        <taxon>Clostridiaceae</taxon>
        <taxon>Inconstantimicrobium</taxon>
    </lineage>
</organism>
<dbReference type="InterPro" id="IPR014718">
    <property type="entry name" value="GH-type_carb-bd"/>
</dbReference>
<dbReference type="InterPro" id="IPR008183">
    <property type="entry name" value="Aldose_1/G6P_1-epimerase"/>
</dbReference>
<dbReference type="Gene3D" id="2.70.98.10">
    <property type="match status" value="1"/>
</dbReference>
<gene>
    <name evidence="1" type="ORF">FYJ33_12455</name>
</gene>
<dbReference type="PANTHER" id="PTHR10091:SF0">
    <property type="entry name" value="GALACTOSE MUTAROTASE"/>
    <property type="match status" value="1"/>
</dbReference>
<reference evidence="1 2" key="1">
    <citation type="submission" date="2019-08" db="EMBL/GenBank/DDBJ databases">
        <title>In-depth cultivation of the pig gut microbiome towards novel bacterial diversity and tailored functional studies.</title>
        <authorList>
            <person name="Wylensek D."/>
            <person name="Hitch T.C.A."/>
            <person name="Clavel T."/>
        </authorList>
    </citation>
    <scope>NUCLEOTIDE SEQUENCE [LARGE SCALE GENOMIC DNA]</scope>
    <source>
        <strain evidence="1 2">WCA-383-APC-5B</strain>
    </source>
</reference>
<protein>
    <recommendedName>
        <fullName evidence="3">Aldose 1-epimerase</fullName>
    </recommendedName>
</protein>
<dbReference type="GO" id="GO:0033499">
    <property type="term" value="P:galactose catabolic process via UDP-galactose, Leloir pathway"/>
    <property type="evidence" value="ECO:0007669"/>
    <property type="project" value="TreeGrafter"/>
</dbReference>
<dbReference type="Proteomes" id="UP000460287">
    <property type="component" value="Unassembled WGS sequence"/>
</dbReference>
<dbReference type="GO" id="GO:0006006">
    <property type="term" value="P:glucose metabolic process"/>
    <property type="evidence" value="ECO:0007669"/>
    <property type="project" value="TreeGrafter"/>
</dbReference>